<protein>
    <submittedName>
        <fullName evidence="1">Uncharacterized protein</fullName>
    </submittedName>
</protein>
<evidence type="ECO:0000313" key="1">
    <source>
        <dbReference type="EMBL" id="UWZ40230.1"/>
    </source>
</evidence>
<keyword evidence="2" id="KW-1185">Reference proteome</keyword>
<reference evidence="1" key="1">
    <citation type="submission" date="2021-04" db="EMBL/GenBank/DDBJ databases">
        <title>Biosynthetic gene clusters of Dactylosporangioum roseum.</title>
        <authorList>
            <person name="Hartkoorn R.C."/>
            <person name="Beaudoing E."/>
            <person name="Hot D."/>
            <person name="Moureu S."/>
        </authorList>
    </citation>
    <scope>NUCLEOTIDE SEQUENCE</scope>
    <source>
        <strain evidence="1">NRRL B-16295</strain>
    </source>
</reference>
<dbReference type="Gene3D" id="6.20.20.10">
    <property type="match status" value="1"/>
</dbReference>
<dbReference type="SUPFAM" id="SSF57938">
    <property type="entry name" value="DnaJ/Hsp40 cysteine-rich domain"/>
    <property type="match status" value="1"/>
</dbReference>
<sequence length="71" mass="8145">MIVVTFGYVTACWLWPFVACRRCHGTGKRPALFGGKAFGICRRCDGTGRRLRPGRRVLNYLRTIRGRDTNR</sequence>
<name>A0ABY5ZH00_9ACTN</name>
<accession>A0ABY5ZH00</accession>
<dbReference type="InterPro" id="IPR036410">
    <property type="entry name" value="HSP_DnaJ_Cys-rich_dom_sf"/>
</dbReference>
<dbReference type="Proteomes" id="UP001058271">
    <property type="component" value="Chromosome"/>
</dbReference>
<dbReference type="EMBL" id="CP073721">
    <property type="protein sequence ID" value="UWZ40230.1"/>
    <property type="molecule type" value="Genomic_DNA"/>
</dbReference>
<organism evidence="1 2">
    <name type="scientific">Dactylosporangium roseum</name>
    <dbReference type="NCBI Taxonomy" id="47989"/>
    <lineage>
        <taxon>Bacteria</taxon>
        <taxon>Bacillati</taxon>
        <taxon>Actinomycetota</taxon>
        <taxon>Actinomycetes</taxon>
        <taxon>Micromonosporales</taxon>
        <taxon>Micromonosporaceae</taxon>
        <taxon>Dactylosporangium</taxon>
    </lineage>
</organism>
<proteinExistence type="predicted"/>
<evidence type="ECO:0000313" key="2">
    <source>
        <dbReference type="Proteomes" id="UP001058271"/>
    </source>
</evidence>
<gene>
    <name evidence="1" type="ORF">Drose_06965</name>
</gene>